<reference evidence="3" key="1">
    <citation type="submission" date="2013-02" db="EMBL/GenBank/DDBJ databases">
        <authorList>
            <person name="Hughes D."/>
        </authorList>
    </citation>
    <scope>NUCLEOTIDE SEQUENCE</scope>
    <source>
        <strain>Durham</strain>
        <strain evidence="3">NC isolate 2 -- Noor lab</strain>
    </source>
</reference>
<dbReference type="STRING" id="36166.T1GAL7"/>
<dbReference type="EnsemblMetazoa" id="MESCA000276-RA">
    <property type="protein sequence ID" value="MESCA000276-PA"/>
    <property type="gene ID" value="MESCA000276"/>
</dbReference>
<evidence type="ECO:0000313" key="2">
    <source>
        <dbReference type="EnsemblMetazoa" id="MESCA000276-PA"/>
    </source>
</evidence>
<organism evidence="2 3">
    <name type="scientific">Megaselia scalaris</name>
    <name type="common">Humpbacked fly</name>
    <name type="synonym">Phora scalaris</name>
    <dbReference type="NCBI Taxonomy" id="36166"/>
    <lineage>
        <taxon>Eukaryota</taxon>
        <taxon>Metazoa</taxon>
        <taxon>Ecdysozoa</taxon>
        <taxon>Arthropoda</taxon>
        <taxon>Hexapoda</taxon>
        <taxon>Insecta</taxon>
        <taxon>Pterygota</taxon>
        <taxon>Neoptera</taxon>
        <taxon>Endopterygota</taxon>
        <taxon>Diptera</taxon>
        <taxon>Brachycera</taxon>
        <taxon>Muscomorpha</taxon>
        <taxon>Platypezoidea</taxon>
        <taxon>Phoridae</taxon>
        <taxon>Megaseliini</taxon>
        <taxon>Megaselia</taxon>
    </lineage>
</organism>
<sequence length="84" mass="9353">NIFSLHQSFNISTANNLFKTLVVSGDAHIQLATCSLLTLTKLLVPMSPKFNNQFAYTKSDSGEGTSQNFDDNKNNELWNKSDLN</sequence>
<keyword evidence="3" id="KW-1185">Reference proteome</keyword>
<dbReference type="HOGENOM" id="CLU_2533982_0_0_1"/>
<dbReference type="AlphaFoldDB" id="T1GAL7"/>
<reference evidence="2" key="2">
    <citation type="submission" date="2015-06" db="UniProtKB">
        <authorList>
            <consortium name="EnsemblMetazoa"/>
        </authorList>
    </citation>
    <scope>IDENTIFICATION</scope>
</reference>
<evidence type="ECO:0000256" key="1">
    <source>
        <dbReference type="SAM" id="MobiDB-lite"/>
    </source>
</evidence>
<evidence type="ECO:0000313" key="3">
    <source>
        <dbReference type="Proteomes" id="UP000015102"/>
    </source>
</evidence>
<name>T1GAL7_MEGSC</name>
<feature type="region of interest" description="Disordered" evidence="1">
    <location>
        <begin position="55"/>
        <end position="84"/>
    </location>
</feature>
<protein>
    <submittedName>
        <fullName evidence="2">Uncharacterized protein</fullName>
    </submittedName>
</protein>
<proteinExistence type="predicted"/>
<dbReference type="Proteomes" id="UP000015102">
    <property type="component" value="Unassembled WGS sequence"/>
</dbReference>
<accession>T1GAL7</accession>
<dbReference type="EMBL" id="CAQQ02200125">
    <property type="status" value="NOT_ANNOTATED_CDS"/>
    <property type="molecule type" value="Genomic_DNA"/>
</dbReference>